<sequence>MATKPNVSWRGVLFWPLEWLFLAVATVNLVWVIFDLSYVQLRDFYVLRVPELVRLYDPMKGIEPHRITERYLRTVDAYKAAADAGDATREAALLPVLRTLSAQIVDDSPFELAGKQGTLERIKNRIRRHVGDSSSKQSFLRFWSEQNMTPARQAAQLDFFDKKLRPLFAVNYYRNYGEDGEFVDWYFRRIDLWFMVVFAVELVLRTFVTYRNHPRWSWQRCFSENSFDVLNLVPLVNLIPGVHLGWLALLRVFTYGDRLERLGVFPSPIAGLIHRYSMAIADEVTDLVVVKALTQVQDVVRTADLTAALPRATQVAPRSADDPPTAIDGFVKEQTEIVVKEVLPQVRPELEQLLAHSIKQSLPLPTRLTSGLVNVTLNAAYSAANGVLKADPEGERLTRQLLDKLLRTLSAEWREHGTVQDAQQLIVALLEQARRDYIRRNGMDS</sequence>
<evidence type="ECO:0000256" key="1">
    <source>
        <dbReference type="SAM" id="Phobius"/>
    </source>
</evidence>
<evidence type="ECO:0000313" key="2">
    <source>
        <dbReference type="EMBL" id="UFP92800.1"/>
    </source>
</evidence>
<keyword evidence="1" id="KW-1133">Transmembrane helix</keyword>
<organism evidence="2 3">
    <name type="scientific">Gloeobacter morelensis MG652769</name>
    <dbReference type="NCBI Taxonomy" id="2781736"/>
    <lineage>
        <taxon>Bacteria</taxon>
        <taxon>Bacillati</taxon>
        <taxon>Cyanobacteriota</taxon>
        <taxon>Cyanophyceae</taxon>
        <taxon>Gloeobacterales</taxon>
        <taxon>Gloeobacteraceae</taxon>
        <taxon>Gloeobacter</taxon>
        <taxon>Gloeobacter morelensis</taxon>
    </lineage>
</organism>
<evidence type="ECO:0000313" key="3">
    <source>
        <dbReference type="Proteomes" id="UP001054846"/>
    </source>
</evidence>
<gene>
    <name evidence="2" type="ORF">ISF26_13280</name>
</gene>
<keyword evidence="1" id="KW-0472">Membrane</keyword>
<accession>A0ABY3PGL5</accession>
<protein>
    <submittedName>
        <fullName evidence="2">Uncharacterized protein</fullName>
    </submittedName>
</protein>
<reference evidence="2 3" key="1">
    <citation type="journal article" date="2021" name="Genome Biol. Evol.">
        <title>Complete Genome Sequencing of a Novel Gloeobacter Species from a Waterfall Cave in Mexico.</title>
        <authorList>
            <person name="Saw J.H."/>
            <person name="Cardona T."/>
            <person name="Montejano G."/>
        </authorList>
    </citation>
    <scope>NUCLEOTIDE SEQUENCE [LARGE SCALE GENOMIC DNA]</scope>
    <source>
        <strain evidence="2">MG652769</strain>
    </source>
</reference>
<dbReference type="RefSeq" id="WP_230839794.1">
    <property type="nucleotide sequence ID" value="NZ_CP063845.1"/>
</dbReference>
<proteinExistence type="predicted"/>
<keyword evidence="3" id="KW-1185">Reference proteome</keyword>
<feature type="transmembrane region" description="Helical" evidence="1">
    <location>
        <begin position="12"/>
        <end position="34"/>
    </location>
</feature>
<dbReference type="Proteomes" id="UP001054846">
    <property type="component" value="Chromosome"/>
</dbReference>
<name>A0ABY3PGL5_9CYAN</name>
<dbReference type="EMBL" id="CP063845">
    <property type="protein sequence ID" value="UFP92800.1"/>
    <property type="molecule type" value="Genomic_DNA"/>
</dbReference>
<keyword evidence="1" id="KW-0812">Transmembrane</keyword>